<dbReference type="InterPro" id="IPR051908">
    <property type="entry name" value="Ribosomal_N-acetyltransferase"/>
</dbReference>
<gene>
    <name evidence="2" type="ORF">GRI39_12185</name>
</gene>
<comment type="caution">
    <text evidence="2">The sequence shown here is derived from an EMBL/GenBank/DDBJ whole genome shotgun (WGS) entry which is preliminary data.</text>
</comment>
<dbReference type="EMBL" id="WTYQ01000004">
    <property type="protein sequence ID" value="MXP26794.1"/>
    <property type="molecule type" value="Genomic_DNA"/>
</dbReference>
<dbReference type="OrthoDB" id="5295305at2"/>
<dbReference type="GO" id="GO:1990189">
    <property type="term" value="F:protein N-terminal-serine acetyltransferase activity"/>
    <property type="evidence" value="ECO:0007669"/>
    <property type="project" value="TreeGrafter"/>
</dbReference>
<accession>A0A845AAS9</accession>
<evidence type="ECO:0000313" key="2">
    <source>
        <dbReference type="EMBL" id="MXP26794.1"/>
    </source>
</evidence>
<dbReference type="GO" id="GO:0005737">
    <property type="term" value="C:cytoplasm"/>
    <property type="evidence" value="ECO:0007669"/>
    <property type="project" value="TreeGrafter"/>
</dbReference>
<dbReference type="PANTHER" id="PTHR43441">
    <property type="entry name" value="RIBOSOMAL-PROTEIN-SERINE ACETYLTRANSFERASE"/>
    <property type="match status" value="1"/>
</dbReference>
<protein>
    <submittedName>
        <fullName evidence="2">GNAT family N-acetyltransferase</fullName>
    </submittedName>
</protein>
<dbReference type="InterPro" id="IPR016181">
    <property type="entry name" value="Acyl_CoA_acyltransferase"/>
</dbReference>
<proteinExistence type="predicted"/>
<dbReference type="Gene3D" id="3.40.630.30">
    <property type="match status" value="1"/>
</dbReference>
<sequence>MTEGADRRDTPEIRTSRYTLRKLVREDAAALFPSFSDDDMMKWWSCGPFISVQALADWLVPESGWDKGRSWAITDHDSDLAIGRLAAIDMGDDVTELGYLISKERQGEGIATEALSSLVAHLFHDEKQRRVYADVDPDNVASNKILEKLGFTLEGRLREACTTHIGRRDSLIWGMLDHEWQKR</sequence>
<organism evidence="2 3">
    <name type="scientific">Altericroceibacterium indicum</name>
    <dbReference type="NCBI Taxonomy" id="374177"/>
    <lineage>
        <taxon>Bacteria</taxon>
        <taxon>Pseudomonadati</taxon>
        <taxon>Pseudomonadota</taxon>
        <taxon>Alphaproteobacteria</taxon>
        <taxon>Sphingomonadales</taxon>
        <taxon>Erythrobacteraceae</taxon>
        <taxon>Altericroceibacterium</taxon>
    </lineage>
</organism>
<reference evidence="2 3" key="1">
    <citation type="submission" date="2019-12" db="EMBL/GenBank/DDBJ databases">
        <title>Genomic-based taxomic classification of the family Erythrobacteraceae.</title>
        <authorList>
            <person name="Xu L."/>
        </authorList>
    </citation>
    <scope>NUCLEOTIDE SEQUENCE [LARGE SCALE GENOMIC DNA]</scope>
    <source>
        <strain evidence="2 3">DSM 18604</strain>
    </source>
</reference>
<dbReference type="GO" id="GO:0008999">
    <property type="term" value="F:protein-N-terminal-alanine acetyltransferase activity"/>
    <property type="evidence" value="ECO:0007669"/>
    <property type="project" value="TreeGrafter"/>
</dbReference>
<feature type="domain" description="N-acetyltransferase" evidence="1">
    <location>
        <begin position="18"/>
        <end position="172"/>
    </location>
</feature>
<dbReference type="PROSITE" id="PS51186">
    <property type="entry name" value="GNAT"/>
    <property type="match status" value="1"/>
</dbReference>
<dbReference type="Pfam" id="PF13302">
    <property type="entry name" value="Acetyltransf_3"/>
    <property type="match status" value="1"/>
</dbReference>
<evidence type="ECO:0000313" key="3">
    <source>
        <dbReference type="Proteomes" id="UP000460561"/>
    </source>
</evidence>
<dbReference type="Proteomes" id="UP000460561">
    <property type="component" value="Unassembled WGS sequence"/>
</dbReference>
<dbReference type="PANTHER" id="PTHR43441:SF6">
    <property type="entry name" value="N-ACETYLTRANSFERASE DOMAIN-CONTAINING PROTEIN"/>
    <property type="match status" value="1"/>
</dbReference>
<keyword evidence="3" id="KW-1185">Reference proteome</keyword>
<keyword evidence="2" id="KW-0808">Transferase</keyword>
<dbReference type="InterPro" id="IPR000182">
    <property type="entry name" value="GNAT_dom"/>
</dbReference>
<dbReference type="RefSeq" id="WP_160739984.1">
    <property type="nucleotide sequence ID" value="NZ_WTYQ01000004.1"/>
</dbReference>
<evidence type="ECO:0000259" key="1">
    <source>
        <dbReference type="PROSITE" id="PS51186"/>
    </source>
</evidence>
<dbReference type="SUPFAM" id="SSF55729">
    <property type="entry name" value="Acyl-CoA N-acyltransferases (Nat)"/>
    <property type="match status" value="1"/>
</dbReference>
<dbReference type="AlphaFoldDB" id="A0A845AAS9"/>
<name>A0A845AAS9_9SPHN</name>